<evidence type="ECO:0000313" key="4">
    <source>
        <dbReference type="Proteomes" id="UP000605970"/>
    </source>
</evidence>
<evidence type="ECO:0000313" key="3">
    <source>
        <dbReference type="EMBL" id="KAF7638618.1"/>
    </source>
</evidence>
<dbReference type="GO" id="GO:0005739">
    <property type="term" value="C:mitochondrion"/>
    <property type="evidence" value="ECO:0007669"/>
    <property type="project" value="TreeGrafter"/>
</dbReference>
<dbReference type="NCBIfam" id="TIGR00049">
    <property type="entry name" value="iron-sulfur cluster assembly accessory protein"/>
    <property type="match status" value="1"/>
</dbReference>
<dbReference type="Proteomes" id="UP000605970">
    <property type="component" value="Unassembled WGS sequence"/>
</dbReference>
<dbReference type="PANTHER" id="PTHR43011">
    <property type="entry name" value="IRON-SULFUR CLUSTER ASSEMBLY 2 HOMOLOG, MITOCHONDRIAL"/>
    <property type="match status" value="1"/>
</dbReference>
<protein>
    <recommendedName>
        <fullName evidence="2">Core domain-containing protein</fullName>
    </recommendedName>
</protein>
<comment type="similarity">
    <text evidence="1">Belongs to the HesB/IscA family.</text>
</comment>
<proteinExistence type="inferred from homology"/>
<comment type="caution">
    <text evidence="3">The sequence shown here is derived from an EMBL/GenBank/DDBJ whole genome shotgun (WGS) entry which is preliminary data.</text>
</comment>
<keyword evidence="4" id="KW-1185">Reference proteome</keyword>
<feature type="domain" description="Core" evidence="2">
    <location>
        <begin position="62"/>
        <end position="160"/>
    </location>
</feature>
<evidence type="ECO:0000256" key="1">
    <source>
        <dbReference type="ARBA" id="ARBA00006718"/>
    </source>
</evidence>
<evidence type="ECO:0000259" key="2">
    <source>
        <dbReference type="Pfam" id="PF01521"/>
    </source>
</evidence>
<dbReference type="InterPro" id="IPR016092">
    <property type="entry name" value="ATAP"/>
</dbReference>
<organism evidence="3 4">
    <name type="scientific">Meloidogyne graminicola</name>
    <dbReference type="NCBI Taxonomy" id="189291"/>
    <lineage>
        <taxon>Eukaryota</taxon>
        <taxon>Metazoa</taxon>
        <taxon>Ecdysozoa</taxon>
        <taxon>Nematoda</taxon>
        <taxon>Chromadorea</taxon>
        <taxon>Rhabditida</taxon>
        <taxon>Tylenchina</taxon>
        <taxon>Tylenchomorpha</taxon>
        <taxon>Tylenchoidea</taxon>
        <taxon>Meloidogynidae</taxon>
        <taxon>Meloidogyninae</taxon>
        <taxon>Meloidogyne</taxon>
    </lineage>
</organism>
<reference evidence="3" key="1">
    <citation type="journal article" date="2020" name="Ecol. Evol.">
        <title>Genome structure and content of the rice root-knot nematode (Meloidogyne graminicola).</title>
        <authorList>
            <person name="Phan N.T."/>
            <person name="Danchin E.G.J."/>
            <person name="Klopp C."/>
            <person name="Perfus-Barbeoch L."/>
            <person name="Kozlowski D.K."/>
            <person name="Koutsovoulos G.D."/>
            <person name="Lopez-Roques C."/>
            <person name="Bouchez O."/>
            <person name="Zahm M."/>
            <person name="Besnard G."/>
            <person name="Bellafiore S."/>
        </authorList>
    </citation>
    <scope>NUCLEOTIDE SEQUENCE</scope>
    <source>
        <strain evidence="3">VN-18</strain>
    </source>
</reference>
<dbReference type="GO" id="GO:0016226">
    <property type="term" value="P:iron-sulfur cluster assembly"/>
    <property type="evidence" value="ECO:0007669"/>
    <property type="project" value="InterPro"/>
</dbReference>
<dbReference type="GO" id="GO:0051537">
    <property type="term" value="F:2 iron, 2 sulfur cluster binding"/>
    <property type="evidence" value="ECO:0007669"/>
    <property type="project" value="TreeGrafter"/>
</dbReference>
<dbReference type="GO" id="GO:0005506">
    <property type="term" value="F:iron ion binding"/>
    <property type="evidence" value="ECO:0007669"/>
    <property type="project" value="TreeGrafter"/>
</dbReference>
<dbReference type="InterPro" id="IPR000361">
    <property type="entry name" value="ATAP_core_dom"/>
</dbReference>
<dbReference type="SUPFAM" id="SSF89360">
    <property type="entry name" value="HesB-like domain"/>
    <property type="match status" value="1"/>
</dbReference>
<dbReference type="Gene3D" id="2.60.300.12">
    <property type="entry name" value="HesB-like domain"/>
    <property type="match status" value="1"/>
</dbReference>
<dbReference type="InterPro" id="IPR035903">
    <property type="entry name" value="HesB-like_dom_sf"/>
</dbReference>
<sequence length="581" mass="67017">MSKLKCAAKSTKKDTYKLSLKIIFKIMILRQILLSRTLIKNQMNLLTISFSSSSSKSNDILIVTERAVNQLGNIISPGENLRISVDSGGCSGFEYKMILDKELNEKEDEIIKLCNGTNIVIDKISLNFIRGSKLDYVEDLMRSAFRITENPKATNGCSCGSMLIILDMLTNRVFCYFPLNIYLYNRLQSIIKRKNPNFVLLTNSIDIFYQNNSSNYKEYFDEQKNKKHWKGMLAFTFFGIFGFEDWKKLDDDPLKDKVKWAMLHRKYQRYQNAIEELNEGLKLAQELGNQKYITRLYDELANTYYESNNFENSENLFRLVIHRLISIHQKTESSPEFIAISLKLADIFAKKGDIISADIGYKHCLKKQIEESDKALGKFYISHGAHVELKTPMDQIGLDFTEPFALLGMCFHEYALFLVDFYPERIDEAKEYINEALKISYKIYGVNAPHALNIIVTFSGKCVLKNHFTIARDYLEIGIKRVLSQPENENILLSYYCCYSEALFHTGEKELAVDYAERAAKIAKDGTIDPAIREYVNDFVKQIRRDATRSLRSAINAIPYLFSQSEDIKAERRAILSKLNN</sequence>
<accession>A0A8S9ZZB4</accession>
<gene>
    <name evidence="3" type="ORF">Mgra_00001996</name>
</gene>
<dbReference type="Pfam" id="PF01521">
    <property type="entry name" value="Fe-S_biosyn"/>
    <property type="match status" value="1"/>
</dbReference>
<dbReference type="AlphaFoldDB" id="A0A8S9ZZB4"/>
<dbReference type="GO" id="GO:0051539">
    <property type="term" value="F:4 iron, 4 sulfur cluster binding"/>
    <property type="evidence" value="ECO:0007669"/>
    <property type="project" value="TreeGrafter"/>
</dbReference>
<dbReference type="SUPFAM" id="SSF48452">
    <property type="entry name" value="TPR-like"/>
    <property type="match status" value="1"/>
</dbReference>
<dbReference type="PANTHER" id="PTHR43011:SF1">
    <property type="entry name" value="IRON-SULFUR CLUSTER ASSEMBLY 2 HOMOLOG, MITOCHONDRIAL"/>
    <property type="match status" value="1"/>
</dbReference>
<dbReference type="OrthoDB" id="5986190at2759"/>
<dbReference type="InterPro" id="IPR011990">
    <property type="entry name" value="TPR-like_helical_dom_sf"/>
</dbReference>
<dbReference type="EMBL" id="JABEBT010000011">
    <property type="protein sequence ID" value="KAF7638618.1"/>
    <property type="molecule type" value="Genomic_DNA"/>
</dbReference>
<dbReference type="Gene3D" id="1.25.40.10">
    <property type="entry name" value="Tetratricopeptide repeat domain"/>
    <property type="match status" value="2"/>
</dbReference>
<name>A0A8S9ZZB4_9BILA</name>